<geneLocation type="plasmid" evidence="2">
    <name>peco-c85f</name>
</geneLocation>
<protein>
    <submittedName>
        <fullName evidence="1">Uncharacterized protein</fullName>
    </submittedName>
</protein>
<sequence length="118" mass="13122">MLSRNITQKVIYMLLLSMVMVWVGHSPALFAADGQQEAVQLEHPHSHITAKRTSADLSNPVSAEHSHLPFTADHVHEPFHMDAPIALVIVLVRSTPNTLLDLFIPSGPVFPFERPPRC</sequence>
<dbReference type="AlphaFoldDB" id="A0A2I8SVH4"/>
<evidence type="ECO:0000313" key="2">
    <source>
        <dbReference type="Proteomes" id="UP000239554"/>
    </source>
</evidence>
<proteinExistence type="predicted"/>
<dbReference type="RefSeq" id="WP_103216125.1">
    <property type="nucleotide sequence ID" value="NZ_CP026207.1"/>
</dbReference>
<gene>
    <name evidence="1" type="ORF">C3F40_29950</name>
</gene>
<reference evidence="1 2" key="1">
    <citation type="journal article" date="2018" name="MBio">
        <title>Genomic Analysis of Hospital Plumbing Reveals Diverse Reservoir of Bacterial Plasmids Conferring Carbapenem Resistance.</title>
        <authorList>
            <consortium name="NISC Comparative Sequencing Program"/>
            <person name="Weingarten R.A."/>
            <person name="Johnson R.C."/>
            <person name="Conlan S."/>
            <person name="Ramsburg A.M."/>
            <person name="Dekker J.P."/>
            <person name="Lau A.F."/>
            <person name="Khil P."/>
            <person name="Odom R.T."/>
            <person name="Deming C."/>
            <person name="Park M."/>
            <person name="Thomas P.J."/>
            <person name="Henderson D.K."/>
            <person name="Palmore T.N."/>
            <person name="Segre J.A."/>
            <person name="Frank K.M."/>
        </authorList>
    </citation>
    <scope>NUCLEOTIDE SEQUENCE [LARGE SCALE GENOMIC DNA]</scope>
    <source>
        <strain evidence="1 2">ECONIH4</strain>
        <plasmid evidence="2">peco-c85f</plasmid>
    </source>
</reference>
<evidence type="ECO:0000313" key="1">
    <source>
        <dbReference type="EMBL" id="AUY05804.1"/>
    </source>
</evidence>
<accession>A0A2I8SVH4</accession>
<keyword evidence="1" id="KW-0614">Plasmid</keyword>
<name>A0A2I8SVH4_ECOLX</name>
<dbReference type="EMBL" id="CP026405">
    <property type="protein sequence ID" value="AUY05804.1"/>
    <property type="molecule type" value="Genomic_DNA"/>
</dbReference>
<dbReference type="Proteomes" id="UP000239554">
    <property type="component" value="Plasmid pECO-c85f"/>
</dbReference>
<organism evidence="1 2">
    <name type="scientific">Escherichia coli</name>
    <dbReference type="NCBI Taxonomy" id="562"/>
    <lineage>
        <taxon>Bacteria</taxon>
        <taxon>Pseudomonadati</taxon>
        <taxon>Pseudomonadota</taxon>
        <taxon>Gammaproteobacteria</taxon>
        <taxon>Enterobacterales</taxon>
        <taxon>Enterobacteriaceae</taxon>
        <taxon>Escherichia</taxon>
    </lineage>
</organism>